<proteinExistence type="predicted"/>
<feature type="compositionally biased region" description="Polar residues" evidence="1">
    <location>
        <begin position="61"/>
        <end position="73"/>
    </location>
</feature>
<feature type="region of interest" description="Disordered" evidence="1">
    <location>
        <begin position="1"/>
        <end position="23"/>
    </location>
</feature>
<feature type="compositionally biased region" description="Basic and acidic residues" evidence="1">
    <location>
        <begin position="328"/>
        <end position="343"/>
    </location>
</feature>
<protein>
    <submittedName>
        <fullName evidence="2">Uncharacterized protein</fullName>
    </submittedName>
</protein>
<evidence type="ECO:0000313" key="2">
    <source>
        <dbReference type="EMBL" id="CEO60356.1"/>
    </source>
</evidence>
<feature type="region of interest" description="Disordered" evidence="1">
    <location>
        <begin position="819"/>
        <end position="840"/>
    </location>
</feature>
<reference evidence="3" key="1">
    <citation type="journal article" date="2015" name="Genome Announc.">
        <title>Draft genome sequence of the fungus Penicillium brasilianum MG11.</title>
        <authorList>
            <person name="Horn F."/>
            <person name="Linde J."/>
            <person name="Mattern D.J."/>
            <person name="Walther G."/>
            <person name="Guthke R."/>
            <person name="Brakhage A.A."/>
            <person name="Valiante V."/>
        </authorList>
    </citation>
    <scope>NUCLEOTIDE SEQUENCE [LARGE SCALE GENOMIC DNA]</scope>
    <source>
        <strain evidence="3">MG11</strain>
    </source>
</reference>
<feature type="region of interest" description="Disordered" evidence="1">
    <location>
        <begin position="370"/>
        <end position="455"/>
    </location>
</feature>
<evidence type="ECO:0000313" key="3">
    <source>
        <dbReference type="Proteomes" id="UP000042958"/>
    </source>
</evidence>
<organism evidence="2 3">
    <name type="scientific">Penicillium brasilianum</name>
    <dbReference type="NCBI Taxonomy" id="104259"/>
    <lineage>
        <taxon>Eukaryota</taxon>
        <taxon>Fungi</taxon>
        <taxon>Dikarya</taxon>
        <taxon>Ascomycota</taxon>
        <taxon>Pezizomycotina</taxon>
        <taxon>Eurotiomycetes</taxon>
        <taxon>Eurotiomycetidae</taxon>
        <taxon>Eurotiales</taxon>
        <taxon>Aspergillaceae</taxon>
        <taxon>Penicillium</taxon>
    </lineage>
</organism>
<gene>
    <name evidence="2" type="ORF">PMG11_04986</name>
</gene>
<accession>A0A0F7VHE6</accession>
<feature type="compositionally biased region" description="Low complexity" evidence="1">
    <location>
        <begin position="239"/>
        <end position="252"/>
    </location>
</feature>
<feature type="region of interest" description="Disordered" evidence="1">
    <location>
        <begin position="52"/>
        <end position="108"/>
    </location>
</feature>
<feature type="compositionally biased region" description="Low complexity" evidence="1">
    <location>
        <begin position="370"/>
        <end position="381"/>
    </location>
</feature>
<feature type="compositionally biased region" description="Polar residues" evidence="1">
    <location>
        <begin position="1"/>
        <end position="11"/>
    </location>
</feature>
<dbReference type="Proteomes" id="UP000042958">
    <property type="component" value="Unassembled WGS sequence"/>
</dbReference>
<feature type="region of interest" description="Disordered" evidence="1">
    <location>
        <begin position="156"/>
        <end position="181"/>
    </location>
</feature>
<sequence>MATAHGSTTHLPTGPMPATAPISADELKEYERILKISDEIFAGSHPRLKVPQQFVRKPAARSSQNGPSAQQVMKSRPAGIPADNVPLANMAQRPQSSQASSATGNAPATSVLNAAAPAFRMASKPTSEIDPIFLTKSDDLVRAEIQLQRQRVERTLRDQLEQKKHDSKQKPAIQDTKPDFDVSDVLDRALEIVRPVSLSDPSEVIGPNDSFDENSFYSSRAPDSPPQPAGGLRKPSPVAPAQPVGAVPQVPVDHYADELQRLEALNRPGSDQEMHDAYPVVDQGAPNHPKPTSSVQPKVPGHLHELEGTDALEEPEYSPPAPEAPLTDPRDYERIAIGDDRGRYTHQIPGMHGVISPANNVKVVRNHITSPAAPRPSRVSPLATAKVPSAQQLRGGRAERRSEQVYSDPDSGRASPSGPAPQIMSRKRRKLHGKEDTRLVSHKTQTAGPSDAYIKEEPVSPPPFADDPAVMPSRQPQERPVYIDIESPQYTPVVERHESMRGPVYESNPYHEIPAEQRTHRELSRLGDRRVVRDDTDLRRVATMQYARPPEYHRGYAEADPRGVRAASYAVVERLPQERSRYYEEVPSSYGPRYVTVDDDHRPAYQDPYYEEHPPVRVMAAPERRYVVDEHGNRFEMVPAPRMQPMAPPPRPMSRAPKADVYGDHVSVRTASVRAASVVQDPYGDHRYVQEMPPPPPTYRRVISDYARPGAGERRAYATPLENHDPYAPNESVQLAEYVPRRPPYVEEHAPPLDRVIRTTSVRPQQVRYEEPMEVVQRVNSVRPGGPSREVSVFVEDRQRAEYVERPYYVREQRYYEGDDGNRMALDGPADPVRHAQSRY</sequence>
<dbReference type="EMBL" id="CDHK01000004">
    <property type="protein sequence ID" value="CEO60356.1"/>
    <property type="molecule type" value="Genomic_DNA"/>
</dbReference>
<name>A0A0F7VHE6_PENBI</name>
<dbReference type="AlphaFoldDB" id="A0A0F7VHE6"/>
<keyword evidence="3" id="KW-1185">Reference proteome</keyword>
<feature type="region of interest" description="Disordered" evidence="1">
    <location>
        <begin position="196"/>
        <end position="354"/>
    </location>
</feature>
<dbReference type="OrthoDB" id="5333304at2759"/>
<evidence type="ECO:0000256" key="1">
    <source>
        <dbReference type="SAM" id="MobiDB-lite"/>
    </source>
</evidence>